<dbReference type="EMBL" id="JAEMGP010000012">
    <property type="protein sequence ID" value="KAG5202480.1"/>
    <property type="molecule type" value="Genomic_DNA"/>
</dbReference>
<dbReference type="AlphaFoldDB" id="A0A836A8X5"/>
<reference evidence="3 4" key="1">
    <citation type="submission" date="2020-12" db="EMBL/GenBank/DDBJ databases">
        <title>De novo assembly of Tibetan sheep genome.</title>
        <authorList>
            <person name="Li X."/>
        </authorList>
    </citation>
    <scope>NUCLEOTIDE SEQUENCE [LARGE SCALE GENOMIC DNA]</scope>
    <source>
        <tissue evidence="3">Heart</tissue>
    </source>
</reference>
<dbReference type="FunFam" id="3.80.10.10:FF:000794">
    <property type="entry name" value="Similar to preferentially-expressed antigen in melanoma-like 3"/>
    <property type="match status" value="1"/>
</dbReference>
<evidence type="ECO:0000313" key="3">
    <source>
        <dbReference type="EMBL" id="KAG5202480.1"/>
    </source>
</evidence>
<evidence type="ECO:0000256" key="1">
    <source>
        <dbReference type="ARBA" id="ARBA00022614"/>
    </source>
</evidence>
<comment type="caution">
    <text evidence="3">The sequence shown here is derived from an EMBL/GenBank/DDBJ whole genome shotgun (WGS) entry which is preliminary data.</text>
</comment>
<dbReference type="SUPFAM" id="SSF52047">
    <property type="entry name" value="RNI-like"/>
    <property type="match status" value="2"/>
</dbReference>
<dbReference type="FunFam" id="3.80.10.10:FF:000435">
    <property type="entry name" value="Uncharacterized protein"/>
    <property type="match status" value="1"/>
</dbReference>
<evidence type="ECO:0000313" key="4">
    <source>
        <dbReference type="Proteomes" id="UP000664991"/>
    </source>
</evidence>
<dbReference type="InterPro" id="IPR050694">
    <property type="entry name" value="LRRC14/PRAME"/>
</dbReference>
<protein>
    <submittedName>
        <fullName evidence="3">Uncharacterized protein</fullName>
    </submittedName>
</protein>
<dbReference type="Proteomes" id="UP000664991">
    <property type="component" value="Unassembled WGS sequence"/>
</dbReference>
<gene>
    <name evidence="3" type="ORF">JEQ12_003870</name>
</gene>
<organism evidence="3 4">
    <name type="scientific">Ovis aries</name>
    <name type="common">Sheep</name>
    <dbReference type="NCBI Taxonomy" id="9940"/>
    <lineage>
        <taxon>Eukaryota</taxon>
        <taxon>Metazoa</taxon>
        <taxon>Chordata</taxon>
        <taxon>Craniata</taxon>
        <taxon>Vertebrata</taxon>
        <taxon>Euteleostomi</taxon>
        <taxon>Mammalia</taxon>
        <taxon>Eutheria</taxon>
        <taxon>Laurasiatheria</taxon>
        <taxon>Artiodactyla</taxon>
        <taxon>Ruminantia</taxon>
        <taxon>Pecora</taxon>
        <taxon>Bovidae</taxon>
        <taxon>Caprinae</taxon>
        <taxon>Ovis</taxon>
    </lineage>
</organism>
<evidence type="ECO:0000256" key="2">
    <source>
        <dbReference type="ARBA" id="ARBA00022737"/>
    </source>
</evidence>
<keyword evidence="2" id="KW-0677">Repeat</keyword>
<dbReference type="GO" id="GO:0005737">
    <property type="term" value="C:cytoplasm"/>
    <property type="evidence" value="ECO:0007669"/>
    <property type="project" value="TreeGrafter"/>
</dbReference>
<dbReference type="InterPro" id="IPR032675">
    <property type="entry name" value="LRR_dom_sf"/>
</dbReference>
<dbReference type="PANTHER" id="PTHR14224">
    <property type="entry name" value="SIMILAR TO PREFERENTIALLY EXPRESSED ANTIGEN IN MELANOMA-LIKE 3"/>
    <property type="match status" value="1"/>
</dbReference>
<keyword evidence="1" id="KW-0433">Leucine-rich repeat</keyword>
<proteinExistence type="predicted"/>
<sequence length="827" mass="94837">MTNLKRLLISHIHMPDLEQQEEGHVVQITSQFLRLHHVRDLHLESPFYLEGCLDQMLRCLKTPLDNLGITHCLLTNSDLTHLSQSPNISQLKGLDLSGVTMTYSSPELLPALLEKVSATLQELYLEQSGIRDSHLESILHILSRCFQLMSFSLRGNLLSMAILEKLLRHTSGLPRKFKLRVLDLRNTGQDFWRMWSGSSVHVSSSSSMAPMAEDGSRIEKRLAVFEVFTELHLKERTMNEFLTYLLNWVEQRDPFIHLCCKKLKIVSFPMDNIMNVLSMVQLDCIQELHVNCTWHLSTLAMIAPLLGQMSNVQKLFVSYIHLPDPEEWNEQHIVKITSQFLRLHHLQDLHLESPFYLEGCLDQMLRLLDLAAMSLLRKEDLAMSALEFLPIELFPPLFMEAFYGSHSKTLKTMVHAWPFVRLPLGGLMELPHLITLQAVLDGLDVLLTQKERPRRCKLRVLDLRNTGQNFWSMWSGYTDHMSSSLLVASVPQNRSRTEQPLAPLEVFVEMSLKEWAMDEFLTYLMRWAEERKDSIHLCCKKLKIFGMPVENTMKVLSMVQLDCIQDVEVNQNWHLSSLATFAPLLGQMSNVQRLILSASEEQEQHVVVQFTSQFLKLHHLRDLYLESPFFLSGRLDQMLRCLMSPLDNLAITHCLLTESDLTHLSQCPSISQLKGLDLSGITVADFSPELLQVLLEQVADTLQVLDLNQCEIMDSQIEAILPALSHCSQLRSFSMCGNLLSMAAMEKLLRHTSGLPSLSQEFYPAPLESNSSQAVLSKERLAQLRAELLEILRDLGHPRTIWLNFVFFASHDYDKYSHLEIIEYVPA</sequence>
<dbReference type="PANTHER" id="PTHR14224:SF19">
    <property type="entry name" value="PRAME FAMILY MEMBER 11-RELATED"/>
    <property type="match status" value="1"/>
</dbReference>
<dbReference type="Gene3D" id="3.80.10.10">
    <property type="entry name" value="Ribonuclease Inhibitor"/>
    <property type="match status" value="2"/>
</dbReference>
<accession>A0A836A8X5</accession>
<name>A0A836A8X5_SHEEP</name>